<evidence type="ECO:0000313" key="2">
    <source>
        <dbReference type="EMBL" id="KAF9872569.1"/>
    </source>
</evidence>
<proteinExistence type="predicted"/>
<dbReference type="RefSeq" id="XP_038742030.1">
    <property type="nucleotide sequence ID" value="XM_038892781.1"/>
</dbReference>
<evidence type="ECO:0000256" key="1">
    <source>
        <dbReference type="SAM" id="MobiDB-lite"/>
    </source>
</evidence>
<comment type="caution">
    <text evidence="2">The sequence shown here is derived from an EMBL/GenBank/DDBJ whole genome shotgun (WGS) entry which is preliminary data.</text>
</comment>
<accession>A0A9P6HXV7</accession>
<reference evidence="2" key="1">
    <citation type="submission" date="2020-03" db="EMBL/GenBank/DDBJ databases">
        <authorList>
            <person name="He L."/>
        </authorList>
    </citation>
    <scope>NUCLEOTIDE SEQUENCE</scope>
    <source>
        <strain evidence="2">CkLH20</strain>
    </source>
</reference>
<sequence>MLSGAHMIAFRPFRINKSHREDFPERPTQPIPSRRSRKSKASSHRRRRSPDSSLLAVGSWSNQSHRDDGNQARTGRFDMFAPVNDEIAAKSLPMDSASGMMDDFVLFPDDTAEDALVPYEEALPPCAPCISRLRTPDLAPMSTDVQFFPCLGDEREEDRINEAWYLAGREKMDSQLNDALAYMAGTEGRRRRLGN</sequence>
<dbReference type="Proteomes" id="UP000781932">
    <property type="component" value="Unassembled WGS sequence"/>
</dbReference>
<dbReference type="GeneID" id="62165855"/>
<name>A0A9P6HXV7_9PEZI</name>
<gene>
    <name evidence="2" type="ORF">CkaCkLH20_10066</name>
</gene>
<dbReference type="AlphaFoldDB" id="A0A9P6HXV7"/>
<protein>
    <submittedName>
        <fullName evidence="2">Uncharacterized protein</fullName>
    </submittedName>
</protein>
<dbReference type="EMBL" id="JAATWM020000037">
    <property type="protein sequence ID" value="KAF9872569.1"/>
    <property type="molecule type" value="Genomic_DNA"/>
</dbReference>
<feature type="region of interest" description="Disordered" evidence="1">
    <location>
        <begin position="16"/>
        <end position="74"/>
    </location>
</feature>
<evidence type="ECO:0000313" key="3">
    <source>
        <dbReference type="Proteomes" id="UP000781932"/>
    </source>
</evidence>
<dbReference type="OrthoDB" id="4829551at2759"/>
<organism evidence="2 3">
    <name type="scientific">Colletotrichum karsti</name>
    <dbReference type="NCBI Taxonomy" id="1095194"/>
    <lineage>
        <taxon>Eukaryota</taxon>
        <taxon>Fungi</taxon>
        <taxon>Dikarya</taxon>
        <taxon>Ascomycota</taxon>
        <taxon>Pezizomycotina</taxon>
        <taxon>Sordariomycetes</taxon>
        <taxon>Hypocreomycetidae</taxon>
        <taxon>Glomerellales</taxon>
        <taxon>Glomerellaceae</taxon>
        <taxon>Colletotrichum</taxon>
        <taxon>Colletotrichum boninense species complex</taxon>
    </lineage>
</organism>
<keyword evidence="3" id="KW-1185">Reference proteome</keyword>
<feature type="compositionally biased region" description="Basic residues" evidence="1">
    <location>
        <begin position="34"/>
        <end position="48"/>
    </location>
</feature>
<reference evidence="2" key="2">
    <citation type="submission" date="2020-11" db="EMBL/GenBank/DDBJ databases">
        <title>Whole genome sequencing of Colletotrichum sp.</title>
        <authorList>
            <person name="Li H."/>
        </authorList>
    </citation>
    <scope>NUCLEOTIDE SEQUENCE</scope>
    <source>
        <strain evidence="2">CkLH20</strain>
    </source>
</reference>